<dbReference type="InterPro" id="IPR050340">
    <property type="entry name" value="Cytosolic_Fe-S_CAF"/>
</dbReference>
<dbReference type="InterPro" id="IPR004108">
    <property type="entry name" value="Fe_hydrogenase_lsu_C"/>
</dbReference>
<dbReference type="Proteomes" id="UP001519460">
    <property type="component" value="Unassembled WGS sequence"/>
</dbReference>
<proteinExistence type="inferred from homology"/>
<dbReference type="Pfam" id="PF02906">
    <property type="entry name" value="Fe_hyd_lg_C"/>
    <property type="match status" value="1"/>
</dbReference>
<dbReference type="PANTHER" id="PTHR11615">
    <property type="entry name" value="NITRATE, FORMATE, IRON DEHYDROGENASE"/>
    <property type="match status" value="1"/>
</dbReference>
<dbReference type="InterPro" id="IPR003149">
    <property type="entry name" value="Fe_hydrogenase_ssu"/>
</dbReference>
<dbReference type="Gene3D" id="3.40.950.10">
    <property type="entry name" value="Fe-only Hydrogenase (Larger Subunit), Chain L, domain 3"/>
    <property type="match status" value="1"/>
</dbReference>
<evidence type="ECO:0000256" key="1">
    <source>
        <dbReference type="ARBA" id="ARBA00006596"/>
    </source>
</evidence>
<keyword evidence="5" id="KW-0411">Iron-sulfur</keyword>
<evidence type="ECO:0000256" key="5">
    <source>
        <dbReference type="ARBA" id="ARBA00023014"/>
    </source>
</evidence>
<dbReference type="Gene3D" id="3.40.50.1780">
    <property type="match status" value="1"/>
</dbReference>
<evidence type="ECO:0000256" key="3">
    <source>
        <dbReference type="ARBA" id="ARBA00022723"/>
    </source>
</evidence>
<evidence type="ECO:0000256" key="4">
    <source>
        <dbReference type="ARBA" id="ARBA00023004"/>
    </source>
</evidence>
<evidence type="ECO:0000313" key="7">
    <source>
        <dbReference type="EMBL" id="KAK7507853.1"/>
    </source>
</evidence>
<organism evidence="7 8">
    <name type="scientific">Batillaria attramentaria</name>
    <dbReference type="NCBI Taxonomy" id="370345"/>
    <lineage>
        <taxon>Eukaryota</taxon>
        <taxon>Metazoa</taxon>
        <taxon>Spiralia</taxon>
        <taxon>Lophotrochozoa</taxon>
        <taxon>Mollusca</taxon>
        <taxon>Gastropoda</taxon>
        <taxon>Caenogastropoda</taxon>
        <taxon>Sorbeoconcha</taxon>
        <taxon>Cerithioidea</taxon>
        <taxon>Batillariidae</taxon>
        <taxon>Batillaria</taxon>
    </lineage>
</organism>
<dbReference type="InterPro" id="IPR009016">
    <property type="entry name" value="Fe_hydrogenase"/>
</dbReference>
<name>A0ABD0M8M0_9CAEN</name>
<dbReference type="FunFam" id="3.30.70.20:FF:000042">
    <property type="entry name" value="Cytosolic Fe-S cluster assembly factor NAR1"/>
    <property type="match status" value="1"/>
</dbReference>
<evidence type="ECO:0000259" key="6">
    <source>
        <dbReference type="SMART" id="SM00902"/>
    </source>
</evidence>
<protein>
    <recommendedName>
        <fullName evidence="6">Iron hydrogenase small subunit domain-containing protein</fullName>
    </recommendedName>
</protein>
<gene>
    <name evidence="7" type="ORF">BaRGS_00000818</name>
</gene>
<dbReference type="EMBL" id="JACVVK020000003">
    <property type="protein sequence ID" value="KAK7507853.1"/>
    <property type="molecule type" value="Genomic_DNA"/>
</dbReference>
<dbReference type="SMART" id="SM00902">
    <property type="entry name" value="Fe_hyd_SSU"/>
    <property type="match status" value="1"/>
</dbReference>
<dbReference type="Pfam" id="PF02256">
    <property type="entry name" value="Fe_hyd_SSU"/>
    <property type="match status" value="1"/>
</dbReference>
<reference evidence="7 8" key="1">
    <citation type="journal article" date="2023" name="Sci. Data">
        <title>Genome assembly of the Korean intertidal mud-creeper Batillaria attramentaria.</title>
        <authorList>
            <person name="Patra A.K."/>
            <person name="Ho P.T."/>
            <person name="Jun S."/>
            <person name="Lee S.J."/>
            <person name="Kim Y."/>
            <person name="Won Y.J."/>
        </authorList>
    </citation>
    <scope>NUCLEOTIDE SEQUENCE [LARGE SCALE GENOMIC DNA]</scope>
    <source>
        <strain evidence="7">Wonlab-2016</strain>
    </source>
</reference>
<keyword evidence="8" id="KW-1185">Reference proteome</keyword>
<keyword evidence="4" id="KW-0408">Iron</keyword>
<dbReference type="GO" id="GO:0046872">
    <property type="term" value="F:metal ion binding"/>
    <property type="evidence" value="ECO:0007669"/>
    <property type="project" value="UniProtKB-KW"/>
</dbReference>
<comment type="caution">
    <text evidence="7">The sequence shown here is derived from an EMBL/GenBank/DDBJ whole genome shotgun (WGS) entry which is preliminary data.</text>
</comment>
<accession>A0ABD0M8M0</accession>
<evidence type="ECO:0000313" key="8">
    <source>
        <dbReference type="Proteomes" id="UP001519460"/>
    </source>
</evidence>
<feature type="domain" description="Iron hydrogenase small subunit" evidence="6">
    <location>
        <begin position="414"/>
        <end position="470"/>
    </location>
</feature>
<evidence type="ECO:0000256" key="2">
    <source>
        <dbReference type="ARBA" id="ARBA00022485"/>
    </source>
</evidence>
<keyword evidence="2" id="KW-0004">4Fe-4S</keyword>
<sequence>MASNFSGVLQLTDLDDFITPSQECIKPVTIEKKPGKVGKIRIEDDGSYMEISESGVETKLEKAKITLNDCLACSGCITSAESVLISQQSHDELYKILQENQQLMQAGRGDQMKTVVVSVSPQARAALAVQYNLSMDAAAKKLTGFFKRLGVHYVFDTNFARNFSLIESCHEFVQRFYNSETNPKAFPMLASACPGWVCYAEKTHGSYILPYISTTRSPQQVMGALVKDYLASRIGRSPAQVYHVTIMPCFDKKLEASRADFYSDLHKTREVDCVITSIEVTAMLEKESVSLADVEEMPIDPELSHHVNGQLVSHGGGGSGGYLEHIAHHAVRELHNSQLTEINYRVVRNQDFKEVIIEAEGKPTLKMALAFGFRNIQNIVQKVKRKKCDYHFVEIMACPSGCNNGGAQVRPDGEETPKDRLRRVDDLYLSQPCMHPSEVADVHRLYNEWLGGIGSPKAEQMLHTGYHEVEKMTNALAIKW</sequence>
<dbReference type="GO" id="GO:0051539">
    <property type="term" value="F:4 iron, 4 sulfur cluster binding"/>
    <property type="evidence" value="ECO:0007669"/>
    <property type="project" value="UniProtKB-KW"/>
</dbReference>
<dbReference type="SUPFAM" id="SSF53920">
    <property type="entry name" value="Fe-only hydrogenase"/>
    <property type="match status" value="1"/>
</dbReference>
<dbReference type="AlphaFoldDB" id="A0ABD0M8M0"/>
<keyword evidence="3" id="KW-0479">Metal-binding</keyword>
<comment type="similarity">
    <text evidence="1">Belongs to the NARF family.</text>
</comment>